<proteinExistence type="predicted"/>
<evidence type="ECO:0000256" key="9">
    <source>
        <dbReference type="ARBA" id="ARBA00023012"/>
    </source>
</evidence>
<comment type="subcellular location">
    <subcellularLocation>
        <location evidence="2">Membrane</location>
    </subcellularLocation>
</comment>
<feature type="domain" description="Histidine kinase" evidence="11">
    <location>
        <begin position="397"/>
        <end position="615"/>
    </location>
</feature>
<keyword evidence="9" id="KW-0902">Two-component regulatory system</keyword>
<feature type="transmembrane region" description="Helical" evidence="10">
    <location>
        <begin position="12"/>
        <end position="35"/>
    </location>
</feature>
<dbReference type="Gene3D" id="3.30.450.20">
    <property type="entry name" value="PAS domain"/>
    <property type="match status" value="1"/>
</dbReference>
<keyword evidence="7" id="KW-0418">Kinase</keyword>
<dbReference type="PROSITE" id="PS50885">
    <property type="entry name" value="HAMP"/>
    <property type="match status" value="1"/>
</dbReference>
<evidence type="ECO:0000313" key="13">
    <source>
        <dbReference type="EMBL" id="MEF2113252.1"/>
    </source>
</evidence>
<dbReference type="SUPFAM" id="SSF55874">
    <property type="entry name" value="ATPase domain of HSP90 chaperone/DNA topoisomerase II/histidine kinase"/>
    <property type="match status" value="1"/>
</dbReference>
<evidence type="ECO:0000256" key="6">
    <source>
        <dbReference type="ARBA" id="ARBA00022741"/>
    </source>
</evidence>
<keyword evidence="5" id="KW-0808">Transferase</keyword>
<evidence type="ECO:0000256" key="10">
    <source>
        <dbReference type="SAM" id="Phobius"/>
    </source>
</evidence>
<dbReference type="SUPFAM" id="SSF158472">
    <property type="entry name" value="HAMP domain-like"/>
    <property type="match status" value="1"/>
</dbReference>
<accession>A0ABU7UPF5</accession>
<evidence type="ECO:0000313" key="14">
    <source>
        <dbReference type="Proteomes" id="UP001498469"/>
    </source>
</evidence>
<evidence type="ECO:0000259" key="11">
    <source>
        <dbReference type="PROSITE" id="PS50109"/>
    </source>
</evidence>
<dbReference type="SUPFAM" id="SSF55785">
    <property type="entry name" value="PYP-like sensor domain (PAS domain)"/>
    <property type="match status" value="1"/>
</dbReference>
<reference evidence="13 14" key="1">
    <citation type="submission" date="2023-11" db="EMBL/GenBank/DDBJ databases">
        <title>Draft genome sequence of a psychrophilic Clostridium strain from permafrost water brine.</title>
        <authorList>
            <person name="Shcherbakova V.A."/>
            <person name="Trubitsyn V.E."/>
            <person name="Zakharyuk A.G."/>
        </authorList>
    </citation>
    <scope>NUCLEOTIDE SEQUENCE [LARGE SCALE GENOMIC DNA]</scope>
    <source>
        <strain evidence="13 14">14F</strain>
    </source>
</reference>
<dbReference type="Gene3D" id="3.30.565.10">
    <property type="entry name" value="Histidine kinase-like ATPase, C-terminal domain"/>
    <property type="match status" value="1"/>
</dbReference>
<name>A0ABU7UPF5_9CLOT</name>
<dbReference type="Proteomes" id="UP001498469">
    <property type="component" value="Unassembled WGS sequence"/>
</dbReference>
<dbReference type="InterPro" id="IPR050351">
    <property type="entry name" value="BphY/WalK/GraS-like"/>
</dbReference>
<dbReference type="InterPro" id="IPR003661">
    <property type="entry name" value="HisK_dim/P_dom"/>
</dbReference>
<dbReference type="SMART" id="SM00304">
    <property type="entry name" value="HAMP"/>
    <property type="match status" value="1"/>
</dbReference>
<dbReference type="Gene3D" id="6.10.340.10">
    <property type="match status" value="1"/>
</dbReference>
<evidence type="ECO:0000256" key="5">
    <source>
        <dbReference type="ARBA" id="ARBA00022679"/>
    </source>
</evidence>
<evidence type="ECO:0000256" key="3">
    <source>
        <dbReference type="ARBA" id="ARBA00012438"/>
    </source>
</evidence>
<keyword evidence="4" id="KW-0597">Phosphoprotein</keyword>
<dbReference type="InterPro" id="IPR003660">
    <property type="entry name" value="HAMP_dom"/>
</dbReference>
<dbReference type="Gene3D" id="1.10.287.130">
    <property type="match status" value="1"/>
</dbReference>
<feature type="transmembrane region" description="Helical" evidence="10">
    <location>
        <begin position="184"/>
        <end position="206"/>
    </location>
</feature>
<keyword evidence="10" id="KW-0812">Transmembrane</keyword>
<dbReference type="Pfam" id="PF02518">
    <property type="entry name" value="HATPase_c"/>
    <property type="match status" value="1"/>
</dbReference>
<dbReference type="Pfam" id="PF00672">
    <property type="entry name" value="HAMP"/>
    <property type="match status" value="1"/>
</dbReference>
<evidence type="ECO:0000256" key="8">
    <source>
        <dbReference type="ARBA" id="ARBA00022840"/>
    </source>
</evidence>
<dbReference type="InterPro" id="IPR004358">
    <property type="entry name" value="Sig_transdc_His_kin-like_C"/>
</dbReference>
<dbReference type="Pfam" id="PF00512">
    <property type="entry name" value="HisKA"/>
    <property type="match status" value="1"/>
</dbReference>
<dbReference type="PANTHER" id="PTHR42878">
    <property type="entry name" value="TWO-COMPONENT HISTIDINE KINASE"/>
    <property type="match status" value="1"/>
</dbReference>
<dbReference type="InterPro" id="IPR005467">
    <property type="entry name" value="His_kinase_dom"/>
</dbReference>
<dbReference type="PROSITE" id="PS50109">
    <property type="entry name" value="HIS_KIN"/>
    <property type="match status" value="1"/>
</dbReference>
<dbReference type="GO" id="GO:0005524">
    <property type="term" value="F:ATP binding"/>
    <property type="evidence" value="ECO:0007669"/>
    <property type="project" value="UniProtKB-KW"/>
</dbReference>
<sequence length="615" mass="69536">MVLSIKTLKNKIATINVFLVLVIVMIGLISSFNVYRLSKEIDGLITNNYKSIDASNKMIEIIETQDKAILQYIAFQNKSSIDTIYNSNDELYKWLNVERNNITEVGEENVTNKIGDDYLLFIKSFSKLQEYQEVHSSNENIRFYNSRVSPLAVKTKDDLVVLSNINEKAMFNGRNNAKSNALNALYLILSISTIAAIMGLIISLIYTNRFLKPILLLMETIKSVKEGEVNKQAPIINDDEIGMLAQEFNNMTCRLYEFEQSTTGKLLSERNKSIAIVKSILDPLIVLDASYKIQLLNDSGESIFGVLEQNIINSHFLETIGNMEIYDYIFCVVNNKNDNDNAEKVISFKVNDKTYFFNLIVTVVNNKDNETNAIVVLLKNITEYRQLEKVRTDFIATISHEFKTPLTSITMGVGLILEKNVGTINEKQEELLVTIKEETEKLTDLVSDLLRLSKIQSDKAAYNIKPHSINKIIGECVENYLIQAKSNGIVLESSIREELPNVIVDKEKITWVLNNLVSNALKYTNSGGKIVIDAFIFGDKMKVFVKDNGTGIPREYHERIFERFVKINAYDIEFLSSGIGLSIAKGIVEAHGGIIYCESEVNKGSTFIFTLPVEK</sequence>
<gene>
    <name evidence="13" type="ORF">SJI18_13150</name>
</gene>
<dbReference type="RefSeq" id="WP_331702462.1">
    <property type="nucleotide sequence ID" value="NZ_JAZHFS010000011.1"/>
</dbReference>
<protein>
    <recommendedName>
        <fullName evidence="3">histidine kinase</fullName>
        <ecNumber evidence="3">2.7.13.3</ecNumber>
    </recommendedName>
</protein>
<dbReference type="EC" id="2.7.13.3" evidence="3"/>
<dbReference type="InterPro" id="IPR003594">
    <property type="entry name" value="HATPase_dom"/>
</dbReference>
<organism evidence="13 14">
    <name type="scientific">Clostridium frigoriphilum</name>
    <dbReference type="NCBI Taxonomy" id="443253"/>
    <lineage>
        <taxon>Bacteria</taxon>
        <taxon>Bacillati</taxon>
        <taxon>Bacillota</taxon>
        <taxon>Clostridia</taxon>
        <taxon>Eubacteriales</taxon>
        <taxon>Clostridiaceae</taxon>
        <taxon>Clostridium</taxon>
    </lineage>
</organism>
<dbReference type="CDD" id="cd00082">
    <property type="entry name" value="HisKA"/>
    <property type="match status" value="1"/>
</dbReference>
<dbReference type="SMART" id="SM00388">
    <property type="entry name" value="HisKA"/>
    <property type="match status" value="1"/>
</dbReference>
<keyword evidence="6" id="KW-0547">Nucleotide-binding</keyword>
<dbReference type="InterPro" id="IPR036890">
    <property type="entry name" value="HATPase_C_sf"/>
</dbReference>
<evidence type="ECO:0000256" key="1">
    <source>
        <dbReference type="ARBA" id="ARBA00000085"/>
    </source>
</evidence>
<dbReference type="PANTHER" id="PTHR42878:SF7">
    <property type="entry name" value="SENSOR HISTIDINE KINASE GLRK"/>
    <property type="match status" value="1"/>
</dbReference>
<dbReference type="InterPro" id="IPR035965">
    <property type="entry name" value="PAS-like_dom_sf"/>
</dbReference>
<dbReference type="EMBL" id="JAZHFS010000011">
    <property type="protein sequence ID" value="MEF2113252.1"/>
    <property type="molecule type" value="Genomic_DNA"/>
</dbReference>
<feature type="domain" description="HAMP" evidence="12">
    <location>
        <begin position="208"/>
        <end position="260"/>
    </location>
</feature>
<dbReference type="SMART" id="SM00387">
    <property type="entry name" value="HATPase_c"/>
    <property type="match status" value="1"/>
</dbReference>
<keyword evidence="8 13" id="KW-0067">ATP-binding</keyword>
<evidence type="ECO:0000259" key="12">
    <source>
        <dbReference type="PROSITE" id="PS50885"/>
    </source>
</evidence>
<dbReference type="InterPro" id="IPR036097">
    <property type="entry name" value="HisK_dim/P_sf"/>
</dbReference>
<keyword evidence="14" id="KW-1185">Reference proteome</keyword>
<dbReference type="PRINTS" id="PR00344">
    <property type="entry name" value="BCTRLSENSOR"/>
</dbReference>
<evidence type="ECO:0000256" key="4">
    <source>
        <dbReference type="ARBA" id="ARBA00022553"/>
    </source>
</evidence>
<dbReference type="SUPFAM" id="SSF47384">
    <property type="entry name" value="Homodimeric domain of signal transducing histidine kinase"/>
    <property type="match status" value="1"/>
</dbReference>
<dbReference type="CDD" id="cd06225">
    <property type="entry name" value="HAMP"/>
    <property type="match status" value="1"/>
</dbReference>
<keyword evidence="10" id="KW-0472">Membrane</keyword>
<comment type="caution">
    <text evidence="13">The sequence shown here is derived from an EMBL/GenBank/DDBJ whole genome shotgun (WGS) entry which is preliminary data.</text>
</comment>
<evidence type="ECO:0000256" key="2">
    <source>
        <dbReference type="ARBA" id="ARBA00004370"/>
    </source>
</evidence>
<comment type="catalytic activity">
    <reaction evidence="1">
        <text>ATP + protein L-histidine = ADP + protein N-phospho-L-histidine.</text>
        <dbReference type="EC" id="2.7.13.3"/>
    </reaction>
</comment>
<evidence type="ECO:0000256" key="7">
    <source>
        <dbReference type="ARBA" id="ARBA00022777"/>
    </source>
</evidence>
<keyword evidence="10" id="KW-1133">Transmembrane helix</keyword>